<evidence type="ECO:0008006" key="4">
    <source>
        <dbReference type="Google" id="ProtNLM"/>
    </source>
</evidence>
<dbReference type="AlphaFoldDB" id="A0A4P2PWB5"/>
<dbReference type="SUPFAM" id="SSF48317">
    <property type="entry name" value="Acid phosphatase/Vanadium-dependent haloperoxidase"/>
    <property type="match status" value="1"/>
</dbReference>
<dbReference type="Proteomes" id="UP000295781">
    <property type="component" value="Chromosome"/>
</dbReference>
<feature type="transmembrane region" description="Helical" evidence="1">
    <location>
        <begin position="13"/>
        <end position="33"/>
    </location>
</feature>
<sequence>MRLQLVLRTTGDASLRLAAFALAEAATLATMALRIGASAHSWQDVSAGMILGHVTGFVIAALHPIRPIEASHAASTLPRAPEAEPAMFTWTWAF</sequence>
<evidence type="ECO:0000313" key="2">
    <source>
        <dbReference type="EMBL" id="AUX20786.1"/>
    </source>
</evidence>
<evidence type="ECO:0000313" key="3">
    <source>
        <dbReference type="Proteomes" id="UP000295781"/>
    </source>
</evidence>
<reference evidence="2 3" key="1">
    <citation type="submission" date="2015-09" db="EMBL/GenBank/DDBJ databases">
        <title>Sorangium comparison.</title>
        <authorList>
            <person name="Zaburannyi N."/>
            <person name="Bunk B."/>
            <person name="Overmann J."/>
            <person name="Mueller R."/>
        </authorList>
    </citation>
    <scope>NUCLEOTIDE SEQUENCE [LARGE SCALE GENOMIC DNA]</scope>
    <source>
        <strain evidence="2 3">So ceGT47</strain>
    </source>
</reference>
<keyword evidence="1" id="KW-0812">Transmembrane</keyword>
<feature type="transmembrane region" description="Helical" evidence="1">
    <location>
        <begin position="45"/>
        <end position="65"/>
    </location>
</feature>
<proteinExistence type="predicted"/>
<organism evidence="2 3">
    <name type="scientific">Sorangium cellulosum</name>
    <name type="common">Polyangium cellulosum</name>
    <dbReference type="NCBI Taxonomy" id="56"/>
    <lineage>
        <taxon>Bacteria</taxon>
        <taxon>Pseudomonadati</taxon>
        <taxon>Myxococcota</taxon>
        <taxon>Polyangia</taxon>
        <taxon>Polyangiales</taxon>
        <taxon>Polyangiaceae</taxon>
        <taxon>Sorangium</taxon>
    </lineage>
</organism>
<keyword evidence="1" id="KW-0472">Membrane</keyword>
<accession>A0A4P2PWB5</accession>
<gene>
    <name evidence="2" type="ORF">SOCEGT47_012600</name>
</gene>
<evidence type="ECO:0000256" key="1">
    <source>
        <dbReference type="SAM" id="Phobius"/>
    </source>
</evidence>
<dbReference type="RefSeq" id="WP_207213787.1">
    <property type="nucleotide sequence ID" value="NZ_CP012670.1"/>
</dbReference>
<keyword evidence="1" id="KW-1133">Transmembrane helix</keyword>
<dbReference type="InterPro" id="IPR036938">
    <property type="entry name" value="PAP2/HPO_sf"/>
</dbReference>
<name>A0A4P2PWB5_SORCE</name>
<protein>
    <recommendedName>
        <fullName evidence="4">Phosphatidic acid phosphatase type 2/haloperoxidase domain-containing protein</fullName>
    </recommendedName>
</protein>
<dbReference type="EMBL" id="CP012670">
    <property type="protein sequence ID" value="AUX20786.1"/>
    <property type="molecule type" value="Genomic_DNA"/>
</dbReference>